<name>A0A3M7S4D1_BRAPC</name>
<keyword evidence="2" id="KW-1185">Reference proteome</keyword>
<protein>
    <submittedName>
        <fullName evidence="1">Uncharacterized protein</fullName>
    </submittedName>
</protein>
<evidence type="ECO:0000313" key="1">
    <source>
        <dbReference type="EMBL" id="RNA30673.1"/>
    </source>
</evidence>
<comment type="caution">
    <text evidence="1">The sequence shown here is derived from an EMBL/GenBank/DDBJ whole genome shotgun (WGS) entry which is preliminary data.</text>
</comment>
<gene>
    <name evidence="1" type="ORF">BpHYR1_041204</name>
</gene>
<sequence>SDKKSKQSEHIDKFEKKIHSAFNEINKSQLKDLFRMMVKIKECLNQFYYEINNFSSEIDLTKSEKKMINALKKCWLFFSLQIKPVKYQK</sequence>
<proteinExistence type="predicted"/>
<organism evidence="1 2">
    <name type="scientific">Brachionus plicatilis</name>
    <name type="common">Marine rotifer</name>
    <name type="synonym">Brachionus muelleri</name>
    <dbReference type="NCBI Taxonomy" id="10195"/>
    <lineage>
        <taxon>Eukaryota</taxon>
        <taxon>Metazoa</taxon>
        <taxon>Spiralia</taxon>
        <taxon>Gnathifera</taxon>
        <taxon>Rotifera</taxon>
        <taxon>Eurotatoria</taxon>
        <taxon>Monogononta</taxon>
        <taxon>Pseudotrocha</taxon>
        <taxon>Ploima</taxon>
        <taxon>Brachionidae</taxon>
        <taxon>Brachionus</taxon>
    </lineage>
</organism>
<reference evidence="1 2" key="1">
    <citation type="journal article" date="2018" name="Sci. Rep.">
        <title>Genomic signatures of local adaptation to the degree of environmental predictability in rotifers.</title>
        <authorList>
            <person name="Franch-Gras L."/>
            <person name="Hahn C."/>
            <person name="Garcia-Roger E.M."/>
            <person name="Carmona M.J."/>
            <person name="Serra M."/>
            <person name="Gomez A."/>
        </authorList>
    </citation>
    <scope>NUCLEOTIDE SEQUENCE [LARGE SCALE GENOMIC DNA]</scope>
    <source>
        <strain evidence="1">HYR1</strain>
    </source>
</reference>
<dbReference type="EMBL" id="REGN01002060">
    <property type="protein sequence ID" value="RNA30673.1"/>
    <property type="molecule type" value="Genomic_DNA"/>
</dbReference>
<feature type="non-terminal residue" evidence="1">
    <location>
        <position position="1"/>
    </location>
</feature>
<dbReference type="AlphaFoldDB" id="A0A3M7S4D1"/>
<evidence type="ECO:0000313" key="2">
    <source>
        <dbReference type="Proteomes" id="UP000276133"/>
    </source>
</evidence>
<accession>A0A3M7S4D1</accession>
<dbReference type="Proteomes" id="UP000276133">
    <property type="component" value="Unassembled WGS sequence"/>
</dbReference>